<comment type="caution">
    <text evidence="1">The sequence shown here is derived from an EMBL/GenBank/DDBJ whole genome shotgun (WGS) entry which is preliminary data.</text>
</comment>
<dbReference type="AlphaFoldDB" id="A0A1J4JQ59"/>
<accession>A0A1J4JQ59</accession>
<dbReference type="InterPro" id="IPR001611">
    <property type="entry name" value="Leu-rich_rpt"/>
</dbReference>
<evidence type="ECO:0000313" key="1">
    <source>
        <dbReference type="EMBL" id="OHT00882.1"/>
    </source>
</evidence>
<reference evidence="1" key="1">
    <citation type="submission" date="2016-10" db="EMBL/GenBank/DDBJ databases">
        <authorList>
            <person name="Benchimol M."/>
            <person name="Almeida L.G."/>
            <person name="Vasconcelos A.T."/>
            <person name="Perreira-Neves A."/>
            <person name="Rosa I.A."/>
            <person name="Tasca T."/>
            <person name="Bogo M.R."/>
            <person name="de Souza W."/>
        </authorList>
    </citation>
    <scope>NUCLEOTIDE SEQUENCE [LARGE SCALE GENOMIC DNA]</scope>
    <source>
        <strain evidence="1">K</strain>
    </source>
</reference>
<gene>
    <name evidence="1" type="ORF">TRFO_32355</name>
</gene>
<dbReference type="PROSITE" id="PS51450">
    <property type="entry name" value="LRR"/>
    <property type="match status" value="1"/>
</dbReference>
<dbReference type="InterPro" id="IPR032675">
    <property type="entry name" value="LRR_dom_sf"/>
</dbReference>
<dbReference type="Proteomes" id="UP000179807">
    <property type="component" value="Unassembled WGS sequence"/>
</dbReference>
<dbReference type="VEuPathDB" id="TrichDB:TRFO_32355"/>
<dbReference type="SUPFAM" id="SSF52058">
    <property type="entry name" value="L domain-like"/>
    <property type="match status" value="1"/>
</dbReference>
<sequence>MMDIKIDNYMHPHIFDQSSTQMDSLHMEHFFDYPYLVELNLSNNQLWSLPLSISNCILLEHVDISNNPMSRPPAVLFSLPKLRTNPQNIIFGRNQVCTDKLAREIMNESANLNHCMFNFKEFDNSSRLVSFPPETTTLGLFQMLHPEALHLADYFVLVRTYKTYTLRIIPEEVPASLYFMPNAIWSFEIKYLPPSIPISILPLVRQYVVDQANIFKNDEKLTQLVQEIKQFKESDSSQLYNLLRNLESSPYLCSRHFTAQLITSGSPRQIQITANAEGVSMSFSPSMYFTFNPRTISFDYIKDASSNTEYHLLMCGNRALTISKESVSGLMTLFSYTTPEMEIPPKKSRKRFLEFAAKQIPKFLSGKDPRLFISDRLINPDDMDDKLNELRKFEGHVVRFVDDKSPKFVTRSKRAYSVMVKKKL</sequence>
<dbReference type="EMBL" id="MLAK01000935">
    <property type="protein sequence ID" value="OHT00882.1"/>
    <property type="molecule type" value="Genomic_DNA"/>
</dbReference>
<organism evidence="1 2">
    <name type="scientific">Tritrichomonas foetus</name>
    <dbReference type="NCBI Taxonomy" id="1144522"/>
    <lineage>
        <taxon>Eukaryota</taxon>
        <taxon>Metamonada</taxon>
        <taxon>Parabasalia</taxon>
        <taxon>Tritrichomonadida</taxon>
        <taxon>Tritrichomonadidae</taxon>
        <taxon>Tritrichomonas</taxon>
    </lineage>
</organism>
<dbReference type="RefSeq" id="XP_068354018.1">
    <property type="nucleotide sequence ID" value="XM_068508450.1"/>
</dbReference>
<dbReference type="GeneID" id="94843154"/>
<evidence type="ECO:0000313" key="2">
    <source>
        <dbReference type="Proteomes" id="UP000179807"/>
    </source>
</evidence>
<evidence type="ECO:0008006" key="3">
    <source>
        <dbReference type="Google" id="ProtNLM"/>
    </source>
</evidence>
<dbReference type="Gene3D" id="3.80.10.10">
    <property type="entry name" value="Ribonuclease Inhibitor"/>
    <property type="match status" value="1"/>
</dbReference>
<proteinExistence type="predicted"/>
<dbReference type="OrthoDB" id="676979at2759"/>
<protein>
    <recommendedName>
        <fullName evidence="3">Leucine Rich Repeat family protein</fullName>
    </recommendedName>
</protein>
<name>A0A1J4JQ59_9EUKA</name>
<keyword evidence="2" id="KW-1185">Reference proteome</keyword>